<evidence type="ECO:0000256" key="2">
    <source>
        <dbReference type="ARBA" id="ARBA00022475"/>
    </source>
</evidence>
<evidence type="ECO:0000313" key="10">
    <source>
        <dbReference type="EMBL" id="MDT3428258.1"/>
    </source>
</evidence>
<evidence type="ECO:0000313" key="11">
    <source>
        <dbReference type="Proteomes" id="UP001248709"/>
    </source>
</evidence>
<keyword evidence="2" id="KW-1003">Cell membrane</keyword>
<dbReference type="PANTHER" id="PTHR30572">
    <property type="entry name" value="MEMBRANE COMPONENT OF TRANSPORTER-RELATED"/>
    <property type="match status" value="1"/>
</dbReference>
<name>A0ABU3HBR7_9BACL</name>
<evidence type="ECO:0000259" key="8">
    <source>
        <dbReference type="Pfam" id="PF02687"/>
    </source>
</evidence>
<reference evidence="10 11" key="1">
    <citation type="submission" date="2023-07" db="EMBL/GenBank/DDBJ databases">
        <title>Genomic Encyclopedia of Type Strains, Phase IV (KMG-IV): sequencing the most valuable type-strain genomes for metagenomic binning, comparative biology and taxonomic classification.</title>
        <authorList>
            <person name="Goeker M."/>
        </authorList>
    </citation>
    <scope>NUCLEOTIDE SEQUENCE [LARGE SCALE GENOMIC DNA]</scope>
    <source>
        <strain evidence="10 11">T98</strain>
    </source>
</reference>
<feature type="transmembrane region" description="Helical" evidence="7">
    <location>
        <begin position="335"/>
        <end position="356"/>
    </location>
</feature>
<evidence type="ECO:0000259" key="9">
    <source>
        <dbReference type="Pfam" id="PF12704"/>
    </source>
</evidence>
<sequence>MFRIKDALRALSIRWVISILLLVQFTYGLSTIAGTGNIFFNLHYLKINSVLDFDSTYLVVPGRITNGLQDERYTKEQVEEIYNKLKNHKDVISFGTYYADNIVLDTKTHPLDSRLIAEFTKTHVGFNDPFINTIVIDENYYRLLNLKLSSGHGFSAQDFRKNSTQEANILAGSYFKKYYKTGDLINDQYRIIGFLPDKYIVNNNTSNVYLKLDKAMILPMPEDRYNDYNLMLSRLHLTTILKLRPGANLEQLTQIIQFPGDDVKLSLRNLGEDIRHNIADNTYSEIPQMVLGLSFILFSVIGIVVTTMVSIMIRKREFGIKLALGESTLGIFSQITIENVIIGITGIGLSLVHFMWKYKRLLQFSREMNLASPLDLKMNGSILIIIFLVFMTIISISSFFVYLFLRRQELKSLIGGME</sequence>
<feature type="transmembrane region" description="Helical" evidence="7">
    <location>
        <begin position="289"/>
        <end position="314"/>
    </location>
</feature>
<keyword evidence="3 7" id="KW-0812">Transmembrane</keyword>
<keyword evidence="4 7" id="KW-1133">Transmembrane helix</keyword>
<dbReference type="RefSeq" id="WP_025696960.1">
    <property type="nucleotide sequence ID" value="NZ_JAUSUY010000019.1"/>
</dbReference>
<dbReference type="Pfam" id="PF12704">
    <property type="entry name" value="MacB_PCD"/>
    <property type="match status" value="1"/>
</dbReference>
<comment type="caution">
    <text evidence="10">The sequence shown here is derived from an EMBL/GenBank/DDBJ whole genome shotgun (WGS) entry which is preliminary data.</text>
</comment>
<feature type="transmembrane region" description="Helical" evidence="7">
    <location>
        <begin position="382"/>
        <end position="405"/>
    </location>
</feature>
<evidence type="ECO:0000256" key="3">
    <source>
        <dbReference type="ARBA" id="ARBA00022692"/>
    </source>
</evidence>
<comment type="similarity">
    <text evidence="6">Belongs to the ABC-4 integral membrane protein family.</text>
</comment>
<evidence type="ECO:0000256" key="6">
    <source>
        <dbReference type="ARBA" id="ARBA00038076"/>
    </source>
</evidence>
<keyword evidence="5 7" id="KW-0472">Membrane</keyword>
<dbReference type="InterPro" id="IPR025857">
    <property type="entry name" value="MacB_PCD"/>
</dbReference>
<dbReference type="EMBL" id="JAUSUY010000019">
    <property type="protein sequence ID" value="MDT3428258.1"/>
    <property type="molecule type" value="Genomic_DNA"/>
</dbReference>
<dbReference type="InterPro" id="IPR050250">
    <property type="entry name" value="Macrolide_Exporter_MacB"/>
</dbReference>
<evidence type="ECO:0000256" key="5">
    <source>
        <dbReference type="ARBA" id="ARBA00023136"/>
    </source>
</evidence>
<organism evidence="10 11">
    <name type="scientific">Paenibacillus forsythiae</name>
    <dbReference type="NCBI Taxonomy" id="365616"/>
    <lineage>
        <taxon>Bacteria</taxon>
        <taxon>Bacillati</taxon>
        <taxon>Bacillota</taxon>
        <taxon>Bacilli</taxon>
        <taxon>Bacillales</taxon>
        <taxon>Paenibacillaceae</taxon>
        <taxon>Paenibacillus</taxon>
    </lineage>
</organism>
<comment type="subcellular location">
    <subcellularLocation>
        <location evidence="1">Cell membrane</location>
        <topology evidence="1">Multi-pass membrane protein</topology>
    </subcellularLocation>
</comment>
<dbReference type="InterPro" id="IPR003838">
    <property type="entry name" value="ABC3_permease_C"/>
</dbReference>
<accession>A0ABU3HBR7</accession>
<proteinExistence type="inferred from homology"/>
<protein>
    <submittedName>
        <fullName evidence="10">ABC transport system permease protein</fullName>
    </submittedName>
</protein>
<keyword evidence="11" id="KW-1185">Reference proteome</keyword>
<dbReference type="PANTHER" id="PTHR30572:SF4">
    <property type="entry name" value="ABC TRANSPORTER PERMEASE YTRF"/>
    <property type="match status" value="1"/>
</dbReference>
<evidence type="ECO:0000256" key="4">
    <source>
        <dbReference type="ARBA" id="ARBA00022989"/>
    </source>
</evidence>
<gene>
    <name evidence="10" type="ORF">J2Z22_003850</name>
</gene>
<feature type="domain" description="ABC3 transporter permease C-terminal" evidence="8">
    <location>
        <begin position="290"/>
        <end position="409"/>
    </location>
</feature>
<feature type="transmembrane region" description="Helical" evidence="7">
    <location>
        <begin position="12"/>
        <end position="40"/>
    </location>
</feature>
<dbReference type="Pfam" id="PF02687">
    <property type="entry name" value="FtsX"/>
    <property type="match status" value="1"/>
</dbReference>
<evidence type="ECO:0000256" key="1">
    <source>
        <dbReference type="ARBA" id="ARBA00004651"/>
    </source>
</evidence>
<feature type="domain" description="MacB-like periplasmic core" evidence="9">
    <location>
        <begin position="129"/>
        <end position="256"/>
    </location>
</feature>
<evidence type="ECO:0000256" key="7">
    <source>
        <dbReference type="SAM" id="Phobius"/>
    </source>
</evidence>
<dbReference type="Proteomes" id="UP001248709">
    <property type="component" value="Unassembled WGS sequence"/>
</dbReference>